<keyword evidence="3" id="KW-0804">Transcription</keyword>
<accession>A0A154I9Z3</accession>
<dbReference type="GO" id="GO:0003700">
    <property type="term" value="F:DNA-binding transcription factor activity"/>
    <property type="evidence" value="ECO:0007669"/>
    <property type="project" value="InterPro"/>
</dbReference>
<reference evidence="6" key="1">
    <citation type="submission" date="2016-03" db="EMBL/GenBank/DDBJ databases">
        <title>Microsymbionts genomes from the relict species Vavilovia formosa.</title>
        <authorList>
            <person name="Chirak E."/>
            <person name="Kimeklis A."/>
            <person name="Kopat V."/>
            <person name="Andronov E."/>
        </authorList>
    </citation>
    <scope>NUCLEOTIDE SEQUENCE [LARGE SCALE GENOMIC DNA]</scope>
    <source>
        <strain evidence="6">Vaf12</strain>
    </source>
</reference>
<sequence>MVEIDGIIYYVEYAFYNLSSEIPMDPFDSVLSAMQLQSSLFVRMRAHAPWAMSFDSGGQARLIVIAKGRGWFTQVGHPPVVVEEGDCLIIKQGVMGILGDAPDRVAVPCWQIADHVTGETMSFGGDGEACEFFSTLFTFDHAAGEPLSALLPDVVHVAMAKSDAGRMVSILEQIGKEEAQASLGGSYVVGRLLDVLFIQAIRSWASSEGNMPEGWLAGLTHRQLAQTLHRIHADLAHPWTLEQLARDVGMSRSTFAVLFKSVVGVPPLTYITTWRIYRAKLILAAGHSISAAAAQTGYGTDIALSRAFKAATGVAPGQWRRERRGVDRPVPSGDRSRPPVRHPVPADL</sequence>
<dbReference type="SUPFAM" id="SSF46689">
    <property type="entry name" value="Homeodomain-like"/>
    <property type="match status" value="2"/>
</dbReference>
<evidence type="ECO:0000256" key="1">
    <source>
        <dbReference type="ARBA" id="ARBA00023015"/>
    </source>
</evidence>
<proteinExistence type="predicted"/>
<evidence type="ECO:0000256" key="3">
    <source>
        <dbReference type="ARBA" id="ARBA00023163"/>
    </source>
</evidence>
<evidence type="ECO:0000256" key="2">
    <source>
        <dbReference type="ARBA" id="ARBA00023125"/>
    </source>
</evidence>
<keyword evidence="1" id="KW-0805">Transcription regulation</keyword>
<dbReference type="Pfam" id="PF12852">
    <property type="entry name" value="Cupin_6"/>
    <property type="match status" value="1"/>
</dbReference>
<dbReference type="PROSITE" id="PS01124">
    <property type="entry name" value="HTH_ARAC_FAMILY_2"/>
    <property type="match status" value="1"/>
</dbReference>
<evidence type="ECO:0000313" key="6">
    <source>
        <dbReference type="EMBL" id="KZA97388.1"/>
    </source>
</evidence>
<evidence type="ECO:0000256" key="4">
    <source>
        <dbReference type="SAM" id="MobiDB-lite"/>
    </source>
</evidence>
<feature type="domain" description="HTH araC/xylS-type" evidence="5">
    <location>
        <begin position="225"/>
        <end position="322"/>
    </location>
</feature>
<protein>
    <submittedName>
        <fullName evidence="6">AraC family transcriptional regulator</fullName>
    </submittedName>
</protein>
<dbReference type="InterPro" id="IPR032783">
    <property type="entry name" value="AraC_lig"/>
</dbReference>
<dbReference type="InterPro" id="IPR050204">
    <property type="entry name" value="AraC_XylS_family_regulators"/>
</dbReference>
<dbReference type="PANTHER" id="PTHR46796:SF7">
    <property type="entry name" value="ARAC FAMILY TRANSCRIPTIONAL REGULATOR"/>
    <property type="match status" value="1"/>
</dbReference>
<dbReference type="Pfam" id="PF12833">
    <property type="entry name" value="HTH_18"/>
    <property type="match status" value="1"/>
</dbReference>
<organism evidence="6">
    <name type="scientific">Rhizobium leguminosarum</name>
    <dbReference type="NCBI Taxonomy" id="384"/>
    <lineage>
        <taxon>Bacteria</taxon>
        <taxon>Pseudomonadati</taxon>
        <taxon>Pseudomonadota</taxon>
        <taxon>Alphaproteobacteria</taxon>
        <taxon>Hyphomicrobiales</taxon>
        <taxon>Rhizobiaceae</taxon>
        <taxon>Rhizobium/Agrobacterium group</taxon>
        <taxon>Rhizobium</taxon>
    </lineage>
</organism>
<dbReference type="Gene3D" id="1.10.10.60">
    <property type="entry name" value="Homeodomain-like"/>
    <property type="match status" value="2"/>
</dbReference>
<feature type="region of interest" description="Disordered" evidence="4">
    <location>
        <begin position="316"/>
        <end position="348"/>
    </location>
</feature>
<dbReference type="InterPro" id="IPR018062">
    <property type="entry name" value="HTH_AraC-typ_CS"/>
</dbReference>
<name>A0A154I9Z3_RHILE</name>
<dbReference type="InterPro" id="IPR009057">
    <property type="entry name" value="Homeodomain-like_sf"/>
</dbReference>
<evidence type="ECO:0000259" key="5">
    <source>
        <dbReference type="PROSITE" id="PS01124"/>
    </source>
</evidence>
<dbReference type="InterPro" id="IPR018060">
    <property type="entry name" value="HTH_AraC"/>
</dbReference>
<comment type="caution">
    <text evidence="6">The sequence shown here is derived from an EMBL/GenBank/DDBJ whole genome shotgun (WGS) entry which is preliminary data.</text>
</comment>
<dbReference type="RefSeq" id="WP_062944662.1">
    <property type="nucleotide sequence ID" value="NZ_CP171844.1"/>
</dbReference>
<dbReference type="AlphaFoldDB" id="A0A154I9Z3"/>
<gene>
    <name evidence="6" type="ORF">A4A59_04285</name>
</gene>
<keyword evidence="2" id="KW-0238">DNA-binding</keyword>
<dbReference type="PANTHER" id="PTHR46796">
    <property type="entry name" value="HTH-TYPE TRANSCRIPTIONAL ACTIVATOR RHAS-RELATED"/>
    <property type="match status" value="1"/>
</dbReference>
<dbReference type="SMART" id="SM00342">
    <property type="entry name" value="HTH_ARAC"/>
    <property type="match status" value="1"/>
</dbReference>
<dbReference type="EMBL" id="LVYU01000134">
    <property type="protein sequence ID" value="KZA97388.1"/>
    <property type="molecule type" value="Genomic_DNA"/>
</dbReference>
<dbReference type="GO" id="GO:0043565">
    <property type="term" value="F:sequence-specific DNA binding"/>
    <property type="evidence" value="ECO:0007669"/>
    <property type="project" value="InterPro"/>
</dbReference>
<dbReference type="PROSITE" id="PS00041">
    <property type="entry name" value="HTH_ARAC_FAMILY_1"/>
    <property type="match status" value="1"/>
</dbReference>